<evidence type="ECO:0000256" key="5">
    <source>
        <dbReference type="ARBA" id="ARBA00022989"/>
    </source>
</evidence>
<dbReference type="EMBL" id="JAGYWB010000019">
    <property type="protein sequence ID" value="KAI0489450.1"/>
    <property type="molecule type" value="Genomic_DNA"/>
</dbReference>
<comment type="subcellular location">
    <subcellularLocation>
        <location evidence="1">Golgi apparatus membrane</location>
        <topology evidence="1">Single-pass type II membrane protein</topology>
    </subcellularLocation>
</comment>
<evidence type="ECO:0008006" key="12">
    <source>
        <dbReference type="Google" id="ProtNLM"/>
    </source>
</evidence>
<dbReference type="PANTHER" id="PTHR32285:SF213">
    <property type="entry name" value="PROTEIN TRICHOME BIREFRINGENCE-LIKE 11"/>
    <property type="match status" value="1"/>
</dbReference>
<evidence type="ECO:0000259" key="9">
    <source>
        <dbReference type="Pfam" id="PF14416"/>
    </source>
</evidence>
<name>A0A8T3A632_DENNO</name>
<dbReference type="Proteomes" id="UP000829196">
    <property type="component" value="Unassembled WGS sequence"/>
</dbReference>
<keyword evidence="5" id="KW-1133">Transmembrane helix</keyword>
<evidence type="ECO:0000256" key="7">
    <source>
        <dbReference type="ARBA" id="ARBA00023136"/>
    </source>
</evidence>
<keyword evidence="7" id="KW-0472">Membrane</keyword>
<dbReference type="AlphaFoldDB" id="A0A8T3A632"/>
<dbReference type="GO" id="GO:1990538">
    <property type="term" value="F:xylan O-acetyltransferase activity"/>
    <property type="evidence" value="ECO:0007669"/>
    <property type="project" value="UniProtKB-ARBA"/>
</dbReference>
<dbReference type="InterPro" id="IPR026057">
    <property type="entry name" value="TBL_C"/>
</dbReference>
<proteinExistence type="inferred from homology"/>
<reference evidence="10" key="1">
    <citation type="journal article" date="2022" name="Front. Genet.">
        <title>Chromosome-Scale Assembly of the Dendrobium nobile Genome Provides Insights Into the Molecular Mechanism of the Biosynthesis of the Medicinal Active Ingredient of Dendrobium.</title>
        <authorList>
            <person name="Xu Q."/>
            <person name="Niu S.-C."/>
            <person name="Li K.-L."/>
            <person name="Zheng P.-J."/>
            <person name="Zhang X.-J."/>
            <person name="Jia Y."/>
            <person name="Liu Y."/>
            <person name="Niu Y.-X."/>
            <person name="Yu L.-H."/>
            <person name="Chen D.-F."/>
            <person name="Zhang G.-Q."/>
        </authorList>
    </citation>
    <scope>NUCLEOTIDE SEQUENCE</scope>
    <source>
        <tissue evidence="10">Leaf</tissue>
    </source>
</reference>
<comment type="similarity">
    <text evidence="2">Belongs to the PC-esterase family. TBL subfamily.</text>
</comment>
<evidence type="ECO:0000256" key="1">
    <source>
        <dbReference type="ARBA" id="ARBA00004323"/>
    </source>
</evidence>
<organism evidence="10 11">
    <name type="scientific">Dendrobium nobile</name>
    <name type="common">Orchid</name>
    <dbReference type="NCBI Taxonomy" id="94219"/>
    <lineage>
        <taxon>Eukaryota</taxon>
        <taxon>Viridiplantae</taxon>
        <taxon>Streptophyta</taxon>
        <taxon>Embryophyta</taxon>
        <taxon>Tracheophyta</taxon>
        <taxon>Spermatophyta</taxon>
        <taxon>Magnoliopsida</taxon>
        <taxon>Liliopsida</taxon>
        <taxon>Asparagales</taxon>
        <taxon>Orchidaceae</taxon>
        <taxon>Epidendroideae</taxon>
        <taxon>Malaxideae</taxon>
        <taxon>Dendrobiinae</taxon>
        <taxon>Dendrobium</taxon>
    </lineage>
</organism>
<accession>A0A8T3A632</accession>
<dbReference type="InterPro" id="IPR029962">
    <property type="entry name" value="TBL"/>
</dbReference>
<evidence type="ECO:0000256" key="4">
    <source>
        <dbReference type="ARBA" id="ARBA00022968"/>
    </source>
</evidence>
<dbReference type="Pfam" id="PF13839">
    <property type="entry name" value="PC-Esterase"/>
    <property type="match status" value="1"/>
</dbReference>
<dbReference type="InterPro" id="IPR025846">
    <property type="entry name" value="TBL_N"/>
</dbReference>
<protein>
    <recommendedName>
        <fullName evidence="12">Trichome birefringence-like N-terminal domain-containing protein</fullName>
    </recommendedName>
</protein>
<feature type="domain" description="Trichome birefringence-like N-terminal" evidence="9">
    <location>
        <begin position="63"/>
        <end position="115"/>
    </location>
</feature>
<evidence type="ECO:0000256" key="3">
    <source>
        <dbReference type="ARBA" id="ARBA00022692"/>
    </source>
</evidence>
<keyword evidence="11" id="KW-1185">Reference proteome</keyword>
<evidence type="ECO:0000256" key="2">
    <source>
        <dbReference type="ARBA" id="ARBA00007727"/>
    </source>
</evidence>
<dbReference type="Pfam" id="PF14416">
    <property type="entry name" value="PMR5N"/>
    <property type="match status" value="1"/>
</dbReference>
<keyword evidence="4" id="KW-0735">Signal-anchor</keyword>
<sequence>MGRALSLFIFASVAFFLFILIPRCFNYHAVLIDRVSLVAGARRGGVGSLPVQERFETGGRGDECDFFDGEWIWDESYPLYQSKDCPFLDEGFRCTENGRPDRFYAKWRWKPKRCNLPSFDAKKMLERLRNRRVVFAGDSIGRNQWESLFCMFSSVIANKSSIYEVNGSPITKHKGFLVFKFKDYNCTLEYYRSPFLVRLGSPPRRLSKQIKSTIKLDVMDQFSSKWSDADVLILNAGHWWNHDKTLRGGIFFQEGSEVKMYMSVETAYRRSVKSLYKWIQKEVNTSKTHVFFRTYSPAHFRNGDWKNGGTCHQEILPESNHDQVSWNSWLPFLEPFRSLSSDNSSGASLKAFELLNITYMTALRKDGHQSLYHVSPASLKTVSKEDCSHWCLPGVPDAWNEILYAMLLRREESLRSIHRSPLPSS</sequence>
<dbReference type="OrthoDB" id="630188at2759"/>
<evidence type="ECO:0000256" key="6">
    <source>
        <dbReference type="ARBA" id="ARBA00023034"/>
    </source>
</evidence>
<evidence type="ECO:0000313" key="11">
    <source>
        <dbReference type="Proteomes" id="UP000829196"/>
    </source>
</evidence>
<comment type="caution">
    <text evidence="10">The sequence shown here is derived from an EMBL/GenBank/DDBJ whole genome shotgun (WGS) entry which is preliminary data.</text>
</comment>
<dbReference type="PANTHER" id="PTHR32285">
    <property type="entry name" value="PROTEIN TRICHOME BIREFRINGENCE-LIKE 9-RELATED"/>
    <property type="match status" value="1"/>
</dbReference>
<gene>
    <name evidence="10" type="ORF">KFK09_029293</name>
</gene>
<evidence type="ECO:0000259" key="8">
    <source>
        <dbReference type="Pfam" id="PF13839"/>
    </source>
</evidence>
<keyword evidence="6" id="KW-0333">Golgi apparatus</keyword>
<keyword evidence="3" id="KW-0812">Transmembrane</keyword>
<feature type="domain" description="Trichome birefringence-like C-terminal" evidence="8">
    <location>
        <begin position="116"/>
        <end position="406"/>
    </location>
</feature>
<dbReference type="GO" id="GO:0000139">
    <property type="term" value="C:Golgi membrane"/>
    <property type="evidence" value="ECO:0007669"/>
    <property type="project" value="UniProtKB-SubCell"/>
</dbReference>
<evidence type="ECO:0000313" key="10">
    <source>
        <dbReference type="EMBL" id="KAI0489450.1"/>
    </source>
</evidence>
<dbReference type="SMR" id="A0A8T3A632"/>